<protein>
    <submittedName>
        <fullName evidence="1">Uncharacterized protein</fullName>
    </submittedName>
</protein>
<name>A0ABS4FN81_9BACL</name>
<keyword evidence="2" id="KW-1185">Reference proteome</keyword>
<dbReference type="RefSeq" id="WP_210087715.1">
    <property type="nucleotide sequence ID" value="NZ_JAGGKG010000002.1"/>
</dbReference>
<accession>A0ABS4FN81</accession>
<gene>
    <name evidence="1" type="ORF">J2Z32_000654</name>
</gene>
<evidence type="ECO:0000313" key="2">
    <source>
        <dbReference type="Proteomes" id="UP001519272"/>
    </source>
</evidence>
<proteinExistence type="predicted"/>
<organism evidence="1 2">
    <name type="scientific">Paenibacillus turicensis</name>
    <dbReference type="NCBI Taxonomy" id="160487"/>
    <lineage>
        <taxon>Bacteria</taxon>
        <taxon>Bacillati</taxon>
        <taxon>Bacillota</taxon>
        <taxon>Bacilli</taxon>
        <taxon>Bacillales</taxon>
        <taxon>Paenibacillaceae</taxon>
        <taxon>Paenibacillus</taxon>
    </lineage>
</organism>
<comment type="caution">
    <text evidence="1">The sequence shown here is derived from an EMBL/GenBank/DDBJ whole genome shotgun (WGS) entry which is preliminary data.</text>
</comment>
<evidence type="ECO:0000313" key="1">
    <source>
        <dbReference type="EMBL" id="MBP1904037.1"/>
    </source>
</evidence>
<sequence>MSAGVFVSINGIVSRAKGSQPKDALLFAPTQKNSSQIVRDQRIAMKQANKQIKDRFAQANKRA</sequence>
<dbReference type="Proteomes" id="UP001519272">
    <property type="component" value="Unassembled WGS sequence"/>
</dbReference>
<dbReference type="EMBL" id="JAGGKG010000002">
    <property type="protein sequence ID" value="MBP1904037.1"/>
    <property type="molecule type" value="Genomic_DNA"/>
</dbReference>
<reference evidence="1 2" key="1">
    <citation type="submission" date="2021-03" db="EMBL/GenBank/DDBJ databases">
        <title>Genomic Encyclopedia of Type Strains, Phase IV (KMG-IV): sequencing the most valuable type-strain genomes for metagenomic binning, comparative biology and taxonomic classification.</title>
        <authorList>
            <person name="Goeker M."/>
        </authorList>
    </citation>
    <scope>NUCLEOTIDE SEQUENCE [LARGE SCALE GENOMIC DNA]</scope>
    <source>
        <strain evidence="1 2">DSM 14349</strain>
    </source>
</reference>